<gene>
    <name evidence="2" type="ORF">KQX62_10440</name>
</gene>
<dbReference type="InterPro" id="IPR007211">
    <property type="entry name" value="DUF378"/>
</dbReference>
<dbReference type="RefSeq" id="WP_107344033.1">
    <property type="nucleotide sequence ID" value="NZ_CP019966.1"/>
</dbReference>
<keyword evidence="1" id="KW-1133">Transmembrane helix</keyword>
<dbReference type="EMBL" id="CP076676">
    <property type="protein sequence ID" value="UYO41673.1"/>
    <property type="molecule type" value="Genomic_DNA"/>
</dbReference>
<evidence type="ECO:0000313" key="3">
    <source>
        <dbReference type="Proteomes" id="UP001163166"/>
    </source>
</evidence>
<dbReference type="Pfam" id="PF04070">
    <property type="entry name" value="DUF378"/>
    <property type="match status" value="1"/>
</dbReference>
<dbReference type="AlphaFoldDB" id="A0AAX3E3X3"/>
<feature type="transmembrane region" description="Helical" evidence="1">
    <location>
        <begin position="7"/>
        <end position="34"/>
    </location>
</feature>
<accession>A0AAX3E3X3</accession>
<sequence length="82" mass="8620">MRIINALTLLLIIIGGLNWGLVGLFDFDLVTAILGNGANETATSSAAARIVYILVALSALYQIVSLSRLLSSRGASYGTSTY</sequence>
<feature type="transmembrane region" description="Helical" evidence="1">
    <location>
        <begin position="46"/>
        <end position="64"/>
    </location>
</feature>
<dbReference type="PANTHER" id="PTHR37304">
    <property type="entry name" value="MEMBRANE PROTEIN-RELATED"/>
    <property type="match status" value="1"/>
</dbReference>
<evidence type="ECO:0000313" key="2">
    <source>
        <dbReference type="EMBL" id="UYO41673.1"/>
    </source>
</evidence>
<keyword evidence="1" id="KW-0472">Membrane</keyword>
<reference evidence="2" key="1">
    <citation type="journal article" date="2022" name="Biol. Control">
        <title>In silico genomic analysis of Rhodopseudomonas palustris strains revealed potential biocontrol agents and crop yield enhancers.</title>
        <authorList>
            <person name="Surachat K."/>
            <person name="Kantachote D."/>
            <person name="Deachamag P."/>
            <person name="Wonglapsuwan M."/>
        </authorList>
    </citation>
    <scope>NUCLEOTIDE SEQUENCE</scope>
    <source>
        <strain evidence="2">TLS06</strain>
    </source>
</reference>
<name>A0AAX3E3X3_RHOPL</name>
<dbReference type="Proteomes" id="UP001163166">
    <property type="component" value="Chromosome"/>
</dbReference>
<keyword evidence="1" id="KW-0812">Transmembrane</keyword>
<protein>
    <submittedName>
        <fullName evidence="2">DUF378 domain-containing protein</fullName>
    </submittedName>
</protein>
<organism evidence="2 3">
    <name type="scientific">Rhodopseudomonas palustris</name>
    <dbReference type="NCBI Taxonomy" id="1076"/>
    <lineage>
        <taxon>Bacteria</taxon>
        <taxon>Pseudomonadati</taxon>
        <taxon>Pseudomonadota</taxon>
        <taxon>Alphaproteobacteria</taxon>
        <taxon>Hyphomicrobiales</taxon>
        <taxon>Nitrobacteraceae</taxon>
        <taxon>Rhodopseudomonas</taxon>
    </lineage>
</organism>
<proteinExistence type="predicted"/>
<evidence type="ECO:0000256" key="1">
    <source>
        <dbReference type="SAM" id="Phobius"/>
    </source>
</evidence>
<dbReference type="PANTHER" id="PTHR37304:SF1">
    <property type="entry name" value="MEMBRANE PROTEIN"/>
    <property type="match status" value="1"/>
</dbReference>